<evidence type="ECO:0000259" key="6">
    <source>
        <dbReference type="Pfam" id="PF01794"/>
    </source>
</evidence>
<proteinExistence type="predicted"/>
<evidence type="ECO:0000256" key="2">
    <source>
        <dbReference type="ARBA" id="ARBA00022692"/>
    </source>
</evidence>
<dbReference type="AlphaFoldDB" id="A0A542Z9G4"/>
<dbReference type="EMBL" id="VFOQ01000002">
    <property type="protein sequence ID" value="TQL56952.1"/>
    <property type="molecule type" value="Genomic_DNA"/>
</dbReference>
<feature type="transmembrane region" description="Helical" evidence="5">
    <location>
        <begin position="147"/>
        <end position="166"/>
    </location>
</feature>
<evidence type="ECO:0000256" key="5">
    <source>
        <dbReference type="SAM" id="Phobius"/>
    </source>
</evidence>
<feature type="transmembrane region" description="Helical" evidence="5">
    <location>
        <begin position="88"/>
        <end position="110"/>
    </location>
</feature>
<dbReference type="RefSeq" id="WP_141790307.1">
    <property type="nucleotide sequence ID" value="NZ_BAAAKX010000015.1"/>
</dbReference>
<gene>
    <name evidence="7" type="ORF">FB474_3720</name>
</gene>
<dbReference type="GO" id="GO:0016020">
    <property type="term" value="C:membrane"/>
    <property type="evidence" value="ECO:0007669"/>
    <property type="project" value="UniProtKB-SubCell"/>
</dbReference>
<organism evidence="7 8">
    <name type="scientific">Oryzihumus leptocrescens</name>
    <dbReference type="NCBI Taxonomy" id="297536"/>
    <lineage>
        <taxon>Bacteria</taxon>
        <taxon>Bacillati</taxon>
        <taxon>Actinomycetota</taxon>
        <taxon>Actinomycetes</taxon>
        <taxon>Micrococcales</taxon>
        <taxon>Intrasporangiaceae</taxon>
        <taxon>Oryzihumus</taxon>
    </lineage>
</organism>
<evidence type="ECO:0000313" key="7">
    <source>
        <dbReference type="EMBL" id="TQL56952.1"/>
    </source>
</evidence>
<dbReference type="InterPro" id="IPR013130">
    <property type="entry name" value="Fe3_Rdtase_TM_dom"/>
</dbReference>
<comment type="caution">
    <text evidence="7">The sequence shown here is derived from an EMBL/GenBank/DDBJ whole genome shotgun (WGS) entry which is preliminary data.</text>
</comment>
<evidence type="ECO:0000256" key="1">
    <source>
        <dbReference type="ARBA" id="ARBA00004141"/>
    </source>
</evidence>
<dbReference type="Proteomes" id="UP000319514">
    <property type="component" value="Unassembled WGS sequence"/>
</dbReference>
<sequence length="188" mass="20265">MSTALWLLGRGTGLVSLLLLTTTVVLGVLTGGGYRSRELPRFALTEIHRRASLAAAVLLVVHIGSLWLDPEAQLRAVDVVVPFLSRQPLWWGLGTLALDLVGVVIVTSLLRKHIRYAVWRGLHWLGYAVWPVAFLHGLGSGSDAGTWWLRSVAVACFAAVAVAAGWRVSRLEEPAAPPRPRAPSTPVG</sequence>
<reference evidence="7 8" key="1">
    <citation type="submission" date="2019-06" db="EMBL/GenBank/DDBJ databases">
        <title>Sequencing the genomes of 1000 actinobacteria strains.</title>
        <authorList>
            <person name="Klenk H.-P."/>
        </authorList>
    </citation>
    <scope>NUCLEOTIDE SEQUENCE [LARGE SCALE GENOMIC DNA]</scope>
    <source>
        <strain evidence="7 8">DSM 18082</strain>
    </source>
</reference>
<feature type="transmembrane region" description="Helical" evidence="5">
    <location>
        <begin position="51"/>
        <end position="68"/>
    </location>
</feature>
<feature type="domain" description="Ferric oxidoreductase" evidence="6">
    <location>
        <begin position="12"/>
        <end position="133"/>
    </location>
</feature>
<evidence type="ECO:0000256" key="4">
    <source>
        <dbReference type="ARBA" id="ARBA00023136"/>
    </source>
</evidence>
<name>A0A542Z9G4_9MICO</name>
<feature type="transmembrane region" description="Helical" evidence="5">
    <location>
        <begin position="12"/>
        <end position="30"/>
    </location>
</feature>
<dbReference type="Pfam" id="PF01794">
    <property type="entry name" value="Ferric_reduct"/>
    <property type="match status" value="1"/>
</dbReference>
<keyword evidence="3 5" id="KW-1133">Transmembrane helix</keyword>
<keyword evidence="8" id="KW-1185">Reference proteome</keyword>
<evidence type="ECO:0000313" key="8">
    <source>
        <dbReference type="Proteomes" id="UP000319514"/>
    </source>
</evidence>
<evidence type="ECO:0000256" key="3">
    <source>
        <dbReference type="ARBA" id="ARBA00022989"/>
    </source>
</evidence>
<accession>A0A542Z9G4</accession>
<comment type="subcellular location">
    <subcellularLocation>
        <location evidence="1">Membrane</location>
        <topology evidence="1">Multi-pass membrane protein</topology>
    </subcellularLocation>
</comment>
<keyword evidence="4 5" id="KW-0472">Membrane</keyword>
<dbReference type="OrthoDB" id="4827239at2"/>
<protein>
    <submittedName>
        <fullName evidence="7">Sulfoxide reductase heme-binding subunit YedZ</fullName>
    </submittedName>
</protein>
<feature type="transmembrane region" description="Helical" evidence="5">
    <location>
        <begin position="122"/>
        <end position="141"/>
    </location>
</feature>
<keyword evidence="2 5" id="KW-0812">Transmembrane</keyword>